<keyword evidence="7" id="KW-0788">Thiol protease</keyword>
<dbReference type="InterPro" id="IPR051717">
    <property type="entry name" value="MFS_MFSD6"/>
</dbReference>
<feature type="transmembrane region" description="Helical" evidence="13">
    <location>
        <begin position="924"/>
        <end position="947"/>
    </location>
</feature>
<keyword evidence="9 13" id="KW-0472">Membrane</keyword>
<feature type="transmembrane region" description="Helical" evidence="13">
    <location>
        <begin position="451"/>
        <end position="469"/>
    </location>
</feature>
<feature type="transmembrane region" description="Helical" evidence="13">
    <location>
        <begin position="869"/>
        <end position="889"/>
    </location>
</feature>
<dbReference type="InterPro" id="IPR002138">
    <property type="entry name" value="Pept_C14_p10"/>
</dbReference>
<evidence type="ECO:0000256" key="2">
    <source>
        <dbReference type="ARBA" id="ARBA00005241"/>
    </source>
</evidence>
<keyword evidence="5 13" id="KW-0812">Transmembrane</keyword>
<dbReference type="Gene3D" id="3.40.50.1460">
    <property type="match status" value="1"/>
</dbReference>
<dbReference type="InterPro" id="IPR033139">
    <property type="entry name" value="Caspase_cys_AS"/>
</dbReference>
<evidence type="ECO:0000313" key="17">
    <source>
        <dbReference type="Proteomes" id="UP000694865"/>
    </source>
</evidence>
<dbReference type="PANTHER" id="PTHR16172">
    <property type="entry name" value="MAJOR FACILITATOR SUPERFAMILY DOMAIN-CONTAINING PROTEIN 6-LIKE"/>
    <property type="match status" value="1"/>
</dbReference>
<evidence type="ECO:0000256" key="11">
    <source>
        <dbReference type="RuleBase" id="RU003971"/>
    </source>
</evidence>
<feature type="transmembrane region" description="Helical" evidence="13">
    <location>
        <begin position="839"/>
        <end position="857"/>
    </location>
</feature>
<evidence type="ECO:0000256" key="8">
    <source>
        <dbReference type="ARBA" id="ARBA00022989"/>
    </source>
</evidence>
<feature type="transmembrane region" description="Helical" evidence="13">
    <location>
        <begin position="511"/>
        <end position="530"/>
    </location>
</feature>
<evidence type="ECO:0000256" key="1">
    <source>
        <dbReference type="ARBA" id="ARBA00004141"/>
    </source>
</evidence>
<gene>
    <name evidence="18" type="primary">LOC102804176</name>
</gene>
<feature type="transmembrane region" description="Helical" evidence="13">
    <location>
        <begin position="807"/>
        <end position="827"/>
    </location>
</feature>
<organism evidence="17 18">
    <name type="scientific">Saccoglossus kowalevskii</name>
    <name type="common">Acorn worm</name>
    <dbReference type="NCBI Taxonomy" id="10224"/>
    <lineage>
        <taxon>Eukaryota</taxon>
        <taxon>Metazoa</taxon>
        <taxon>Hemichordata</taxon>
        <taxon>Enteropneusta</taxon>
        <taxon>Harrimaniidae</taxon>
        <taxon>Saccoglossus</taxon>
    </lineage>
</organism>
<keyword evidence="10" id="KW-0865">Zymogen</keyword>
<evidence type="ECO:0000256" key="3">
    <source>
        <dbReference type="ARBA" id="ARBA00010134"/>
    </source>
</evidence>
<feature type="domain" description="Major facilitator superfamily (MFS) profile" evidence="16">
    <location>
        <begin position="773"/>
        <end position="978"/>
    </location>
</feature>
<protein>
    <submittedName>
        <fullName evidence="18">Major facilitator superfamily domain-containing protein 6-like</fullName>
    </submittedName>
</protein>
<dbReference type="SUPFAM" id="SSF52129">
    <property type="entry name" value="Caspase-like"/>
    <property type="match status" value="1"/>
</dbReference>
<evidence type="ECO:0000256" key="12">
    <source>
        <dbReference type="SAM" id="MobiDB-lite"/>
    </source>
</evidence>
<proteinExistence type="inferred from homology"/>
<evidence type="ECO:0000256" key="10">
    <source>
        <dbReference type="ARBA" id="ARBA00023145"/>
    </source>
</evidence>
<dbReference type="PANTHER" id="PTHR16172:SF2">
    <property type="entry name" value="MAJOR FACILITATOR SUPERFAMILY DOMAIN-CONTAINING PROTEIN 6"/>
    <property type="match status" value="1"/>
</dbReference>
<evidence type="ECO:0000259" key="14">
    <source>
        <dbReference type="PROSITE" id="PS50207"/>
    </source>
</evidence>
<feature type="transmembrane region" description="Helical" evidence="13">
    <location>
        <begin position="772"/>
        <end position="795"/>
    </location>
</feature>
<dbReference type="PROSITE" id="PS01121">
    <property type="entry name" value="CASPASE_HIS"/>
    <property type="match status" value="1"/>
</dbReference>
<dbReference type="GeneID" id="102804176"/>
<dbReference type="SUPFAM" id="SSF103473">
    <property type="entry name" value="MFS general substrate transporter"/>
    <property type="match status" value="1"/>
</dbReference>
<dbReference type="InterPro" id="IPR001309">
    <property type="entry name" value="Pept_C14_p20"/>
</dbReference>
<comment type="subcellular location">
    <subcellularLocation>
        <location evidence="1">Membrane</location>
        <topology evidence="1">Multi-pass membrane protein</topology>
    </subcellularLocation>
</comment>
<evidence type="ECO:0000259" key="16">
    <source>
        <dbReference type="PROSITE" id="PS50850"/>
    </source>
</evidence>
<feature type="domain" description="Caspase family p10" evidence="14">
    <location>
        <begin position="339"/>
        <end position="390"/>
    </location>
</feature>
<keyword evidence="6" id="KW-0378">Hydrolase</keyword>
<dbReference type="Pfam" id="PF00656">
    <property type="entry name" value="Peptidase_C14"/>
    <property type="match status" value="1"/>
</dbReference>
<evidence type="ECO:0000256" key="6">
    <source>
        <dbReference type="ARBA" id="ARBA00022801"/>
    </source>
</evidence>
<dbReference type="PROSITE" id="PS50850">
    <property type="entry name" value="MFS"/>
    <property type="match status" value="1"/>
</dbReference>
<comment type="similarity">
    <text evidence="2">Belongs to the major facilitator superfamily. MFSD6 family.</text>
</comment>
<accession>A0ABM0MEF3</accession>
<keyword evidence="8 13" id="KW-1133">Transmembrane helix</keyword>
<evidence type="ECO:0000256" key="9">
    <source>
        <dbReference type="ARBA" id="ARBA00023136"/>
    </source>
</evidence>
<dbReference type="SUPFAM" id="SSF52058">
    <property type="entry name" value="L domain-like"/>
    <property type="match status" value="1"/>
</dbReference>
<dbReference type="InterPro" id="IPR020846">
    <property type="entry name" value="MFS_dom"/>
</dbReference>
<evidence type="ECO:0000256" key="4">
    <source>
        <dbReference type="ARBA" id="ARBA00022670"/>
    </source>
</evidence>
<feature type="region of interest" description="Disordered" evidence="12">
    <location>
        <begin position="146"/>
        <end position="165"/>
    </location>
</feature>
<dbReference type="Pfam" id="PF12832">
    <property type="entry name" value="MFS_1_like"/>
    <property type="match status" value="1"/>
</dbReference>
<dbReference type="InterPro" id="IPR032675">
    <property type="entry name" value="LRR_dom_sf"/>
</dbReference>
<dbReference type="InterPro" id="IPR036259">
    <property type="entry name" value="MFS_trans_sf"/>
</dbReference>
<dbReference type="InterPro" id="IPR015917">
    <property type="entry name" value="Pept_C14A"/>
</dbReference>
<name>A0ABM0MEF3_SACKO</name>
<dbReference type="RefSeq" id="XP_006818394.1">
    <property type="nucleotide sequence ID" value="XM_006818331.1"/>
</dbReference>
<evidence type="ECO:0000259" key="15">
    <source>
        <dbReference type="PROSITE" id="PS50208"/>
    </source>
</evidence>
<dbReference type="InterPro" id="IPR024989">
    <property type="entry name" value="MFS_assoc_dom"/>
</dbReference>
<reference evidence="18" key="1">
    <citation type="submission" date="2025-08" db="UniProtKB">
        <authorList>
            <consortium name="RefSeq"/>
        </authorList>
    </citation>
    <scope>IDENTIFICATION</scope>
    <source>
        <tissue evidence="18">Testes</tissue>
    </source>
</reference>
<dbReference type="InterPro" id="IPR016129">
    <property type="entry name" value="Caspase_his_AS"/>
</dbReference>
<dbReference type="PROSITE" id="PS01122">
    <property type="entry name" value="CASPASE_CYS"/>
    <property type="match status" value="1"/>
</dbReference>
<evidence type="ECO:0000256" key="13">
    <source>
        <dbReference type="SAM" id="Phobius"/>
    </source>
</evidence>
<evidence type="ECO:0000256" key="5">
    <source>
        <dbReference type="ARBA" id="ARBA00022692"/>
    </source>
</evidence>
<dbReference type="PRINTS" id="PR00376">
    <property type="entry name" value="IL1BCENZYME"/>
</dbReference>
<feature type="domain" description="Caspase family p20" evidence="15">
    <location>
        <begin position="189"/>
        <end position="311"/>
    </location>
</feature>
<dbReference type="CDD" id="cd17335">
    <property type="entry name" value="MFS_MFSD6"/>
    <property type="match status" value="1"/>
</dbReference>
<dbReference type="Gene3D" id="3.80.10.10">
    <property type="entry name" value="Ribonuclease Inhibitor"/>
    <property type="match status" value="1"/>
</dbReference>
<dbReference type="InterPro" id="IPR029030">
    <property type="entry name" value="Caspase-like_dom_sf"/>
</dbReference>
<feature type="transmembrane region" description="Helical" evidence="13">
    <location>
        <begin position="728"/>
        <end position="747"/>
    </location>
</feature>
<dbReference type="PROSITE" id="PS50208">
    <property type="entry name" value="CASPASE_P20"/>
    <property type="match status" value="1"/>
</dbReference>
<feature type="transmembrane region" description="Helical" evidence="13">
    <location>
        <begin position="689"/>
        <end position="707"/>
    </location>
</feature>
<dbReference type="Gene3D" id="1.20.1250.20">
    <property type="entry name" value="MFS general substrate transporter like domains"/>
    <property type="match status" value="3"/>
</dbReference>
<evidence type="ECO:0000313" key="18">
    <source>
        <dbReference type="RefSeq" id="XP_006818394.1"/>
    </source>
</evidence>
<evidence type="ECO:0000256" key="7">
    <source>
        <dbReference type="ARBA" id="ARBA00022807"/>
    </source>
</evidence>
<dbReference type="SMART" id="SM00115">
    <property type="entry name" value="CASc"/>
    <property type="match status" value="1"/>
</dbReference>
<feature type="transmembrane region" description="Helical" evidence="13">
    <location>
        <begin position="644"/>
        <end position="661"/>
    </location>
</feature>
<sequence length="978" mass="108511">MSDRNKPEWTEVTQEYDGENCGLTEFPNDILQKYRHARVVLLSGNRIRQLPETIRCFDRIVLLGLNGNRLSALPECIGELTTLRSLGVLGNPLRSLPSSLVNLVNLEEFYCDSIPGLLDRGVGIWEDKMKVRRLWMEIFPDMPDIDQSKPEKLKPKMTIGDDLSDEDDEVVERKMSVEIMERYPMGHTSKGQAIIINNNKFQTLPSRDGTEIDEKKIEDLFESLGLTVHIYRDMTADEITTALRCLSRQEHHKASCIAVCILSHGRGDEVVGVDGKSIHIEDITRCFKAAECPTLAGKPKLFFIQACQGRDATQPSRVEAGGSVAAIIPNEPDFCISLSTSGCGALRDAENGTFYITQIVDMLSTSSEERDFQHVLSEVHSQVAKRLGFQLTLKRLKRSEDIMSEKMEMTSVAEYHDADANEASDATDESGSRKNKIYDCKIDPILLNSKLFYFFFFGGLGAVLPYLTIYYKQLGMDPLRLGLVGGIRPFIGFLSGPLWGAIADKYRIRKLMLMFSLCGWITMILVLGFVPPAKEGECPVAANVVGQYLNETNGSTAINVEMSRRRTRSRSTTDLARMNFRSSVEIYLHAPTLNNAGKSRDLSKGRKNIFARSADRNFSDEIVSEIEVMTNEEDRSWLYDHNSLLNLFLLLMTLTMAGEFMQSPTSALADTATLNNLGGGNMDKYGHQIVWGAIGWGTASFAVGALVNLTRHTTIKCGIELVFSDYRVAFYCFAALMIGAFIVAVRLKFKDDDNDESSKHSLASLIKLLSKIQYFSVLAVGCFVGICNGVVYGFIFWHLENLGASQLLMGTCSFVSSVSQIILFFLSHPLLTAIGNVNILYLGLLCYALKFLIYALVTNPWWVLPAEALHGLTGAAVWTSLSTYLAFIVPSESFATMQGILHGVHWGLGSGVGNMLGGVLVDEFGAVITFFVFSVINIVVLGLFFCIQKCCPSAESTVDGYNELEGLTKEEVVKKQLD</sequence>
<dbReference type="PROSITE" id="PS50207">
    <property type="entry name" value="CASPASE_P10"/>
    <property type="match status" value="1"/>
</dbReference>
<keyword evidence="4" id="KW-0645">Protease</keyword>
<dbReference type="InterPro" id="IPR011600">
    <property type="entry name" value="Pept_C14_caspase"/>
</dbReference>
<keyword evidence="17" id="KW-1185">Reference proteome</keyword>
<dbReference type="Proteomes" id="UP000694865">
    <property type="component" value="Unplaced"/>
</dbReference>
<comment type="similarity">
    <text evidence="3 11">Belongs to the peptidase C14A family.</text>
</comment>
<feature type="transmembrane region" description="Helical" evidence="13">
    <location>
        <begin position="481"/>
        <end position="499"/>
    </location>
</feature>